<dbReference type="GO" id="GO:0071586">
    <property type="term" value="P:CAAX-box protein processing"/>
    <property type="evidence" value="ECO:0007669"/>
    <property type="project" value="InterPro"/>
</dbReference>
<evidence type="ECO:0000256" key="9">
    <source>
        <dbReference type="ARBA" id="ARBA00047280"/>
    </source>
</evidence>
<name>A0A0C3E239_9AGAM</name>
<reference evidence="14" key="2">
    <citation type="submission" date="2015-01" db="EMBL/GenBank/DDBJ databases">
        <title>Evolutionary Origins and Diversification of the Mycorrhizal Mutualists.</title>
        <authorList>
            <consortium name="DOE Joint Genome Institute"/>
            <consortium name="Mycorrhizal Genomics Consortium"/>
            <person name="Kohler A."/>
            <person name="Kuo A."/>
            <person name="Nagy L.G."/>
            <person name="Floudas D."/>
            <person name="Copeland A."/>
            <person name="Barry K.W."/>
            <person name="Cichocki N."/>
            <person name="Veneault-Fourrey C."/>
            <person name="LaButti K."/>
            <person name="Lindquist E.A."/>
            <person name="Lipzen A."/>
            <person name="Lundell T."/>
            <person name="Morin E."/>
            <person name="Murat C."/>
            <person name="Riley R."/>
            <person name="Ohm R."/>
            <person name="Sun H."/>
            <person name="Tunlid A."/>
            <person name="Henrissat B."/>
            <person name="Grigoriev I.V."/>
            <person name="Hibbett D.S."/>
            <person name="Martin F."/>
        </authorList>
    </citation>
    <scope>NUCLEOTIDE SEQUENCE [LARGE SCALE GENOMIC DNA]</scope>
    <source>
        <strain evidence="14">Foug A</strain>
    </source>
</reference>
<feature type="transmembrane region" description="Helical" evidence="11">
    <location>
        <begin position="12"/>
        <end position="31"/>
    </location>
</feature>
<dbReference type="Pfam" id="PF02517">
    <property type="entry name" value="Rce1-like"/>
    <property type="match status" value="1"/>
</dbReference>
<accession>A0A0C3E239</accession>
<proteinExistence type="inferred from homology"/>
<dbReference type="InterPro" id="IPR003675">
    <property type="entry name" value="Rce1/LyrA-like_dom"/>
</dbReference>
<keyword evidence="5" id="KW-0378">Hydrolase</keyword>
<dbReference type="OrthoDB" id="271604at2759"/>
<evidence type="ECO:0000256" key="2">
    <source>
        <dbReference type="ARBA" id="ARBA00006897"/>
    </source>
</evidence>
<dbReference type="Proteomes" id="UP000053989">
    <property type="component" value="Unassembled WGS sequence"/>
</dbReference>
<evidence type="ECO:0000256" key="6">
    <source>
        <dbReference type="ARBA" id="ARBA00022824"/>
    </source>
</evidence>
<protein>
    <recommendedName>
        <fullName evidence="10">intramembrane prenyl-peptidase Rce1</fullName>
        <ecNumber evidence="10">3.4.26.1</ecNumber>
    </recommendedName>
</protein>
<evidence type="ECO:0000256" key="1">
    <source>
        <dbReference type="ARBA" id="ARBA00004477"/>
    </source>
</evidence>
<dbReference type="PANTHER" id="PTHR13046">
    <property type="entry name" value="PROTEASE U48 CAAX PRENYL PROTEASE RCE1"/>
    <property type="match status" value="1"/>
</dbReference>
<dbReference type="GO" id="GO:0005789">
    <property type="term" value="C:endoplasmic reticulum membrane"/>
    <property type="evidence" value="ECO:0007669"/>
    <property type="project" value="UniProtKB-SubCell"/>
</dbReference>
<sequence>MVSDLANTLSIQSAHVLAAVYALSYVGSVYASKGARLLFSNTKASLDFGYARLKEQHERWRDDPGVIRARLVAVSTVTIICCVGATALVRTLMGNETDHSTVFHLTATYLGFTSPAILPFLITPALYLGPLYARSLGQTLPFQRHWSFQDDVVSFFCSVIGIRNYLVAPITEEVVFRACVLSGYHFAGASRSRMIFLSPMVFGAAHLHHAWETYNRYGRSPAALKCAAIGTVFQFTYTTIFGSYCSYLFLRTGSIFHPIAAHVFCNVMGVPQPGYEITQRPDRKLAIILAYFAGIIAFVYVLQEWTYTEGSLYWV</sequence>
<evidence type="ECO:0000313" key="14">
    <source>
        <dbReference type="Proteomes" id="UP000053989"/>
    </source>
</evidence>
<feature type="domain" description="CAAX prenyl protease 2/Lysostaphin resistance protein A-like" evidence="12">
    <location>
        <begin position="159"/>
        <end position="268"/>
    </location>
</feature>
<keyword evidence="8 11" id="KW-0472">Membrane</keyword>
<dbReference type="FunCoup" id="A0A0C3E239">
    <property type="interactions" value="328"/>
</dbReference>
<keyword evidence="7 11" id="KW-1133">Transmembrane helix</keyword>
<evidence type="ECO:0000256" key="7">
    <source>
        <dbReference type="ARBA" id="ARBA00022989"/>
    </source>
</evidence>
<gene>
    <name evidence="13" type="ORF">SCLCIDRAFT_14413</name>
</gene>
<organism evidence="13 14">
    <name type="scientific">Scleroderma citrinum Foug A</name>
    <dbReference type="NCBI Taxonomy" id="1036808"/>
    <lineage>
        <taxon>Eukaryota</taxon>
        <taxon>Fungi</taxon>
        <taxon>Dikarya</taxon>
        <taxon>Basidiomycota</taxon>
        <taxon>Agaricomycotina</taxon>
        <taxon>Agaricomycetes</taxon>
        <taxon>Agaricomycetidae</taxon>
        <taxon>Boletales</taxon>
        <taxon>Sclerodermatineae</taxon>
        <taxon>Sclerodermataceae</taxon>
        <taxon>Scleroderma</taxon>
    </lineage>
</organism>
<dbReference type="GO" id="GO:0004222">
    <property type="term" value="F:metalloendopeptidase activity"/>
    <property type="evidence" value="ECO:0007669"/>
    <property type="project" value="InterPro"/>
</dbReference>
<feature type="transmembrane region" description="Helical" evidence="11">
    <location>
        <begin position="285"/>
        <end position="303"/>
    </location>
</feature>
<dbReference type="InterPro" id="IPR039731">
    <property type="entry name" value="Rce1"/>
</dbReference>
<feature type="transmembrane region" description="Helical" evidence="11">
    <location>
        <begin position="69"/>
        <end position="89"/>
    </location>
</feature>
<keyword evidence="3" id="KW-0645">Protease</keyword>
<evidence type="ECO:0000256" key="11">
    <source>
        <dbReference type="SAM" id="Phobius"/>
    </source>
</evidence>
<reference evidence="13 14" key="1">
    <citation type="submission" date="2014-04" db="EMBL/GenBank/DDBJ databases">
        <authorList>
            <consortium name="DOE Joint Genome Institute"/>
            <person name="Kuo A."/>
            <person name="Kohler A."/>
            <person name="Nagy L.G."/>
            <person name="Floudas D."/>
            <person name="Copeland A."/>
            <person name="Barry K.W."/>
            <person name="Cichocki N."/>
            <person name="Veneault-Fourrey C."/>
            <person name="LaButti K."/>
            <person name="Lindquist E.A."/>
            <person name="Lipzen A."/>
            <person name="Lundell T."/>
            <person name="Morin E."/>
            <person name="Murat C."/>
            <person name="Sun H."/>
            <person name="Tunlid A."/>
            <person name="Henrissat B."/>
            <person name="Grigoriev I.V."/>
            <person name="Hibbett D.S."/>
            <person name="Martin F."/>
            <person name="Nordberg H.P."/>
            <person name="Cantor M.N."/>
            <person name="Hua S.X."/>
        </authorList>
    </citation>
    <scope>NUCLEOTIDE SEQUENCE [LARGE SCALE GENOMIC DNA]</scope>
    <source>
        <strain evidence="13 14">Foug A</strain>
    </source>
</reference>
<dbReference type="STRING" id="1036808.A0A0C3E239"/>
<evidence type="ECO:0000313" key="13">
    <source>
        <dbReference type="EMBL" id="KIM66900.1"/>
    </source>
</evidence>
<comment type="subcellular location">
    <subcellularLocation>
        <location evidence="1">Endoplasmic reticulum membrane</location>
        <topology evidence="1">Multi-pass membrane protein</topology>
    </subcellularLocation>
</comment>
<evidence type="ECO:0000256" key="4">
    <source>
        <dbReference type="ARBA" id="ARBA00022692"/>
    </source>
</evidence>
<feature type="transmembrane region" description="Helical" evidence="11">
    <location>
        <begin position="109"/>
        <end position="128"/>
    </location>
</feature>
<evidence type="ECO:0000256" key="5">
    <source>
        <dbReference type="ARBA" id="ARBA00022801"/>
    </source>
</evidence>
<keyword evidence="14" id="KW-1185">Reference proteome</keyword>
<dbReference type="HOGENOM" id="CLU_049909_1_0_1"/>
<comment type="catalytic activity">
    <reaction evidence="9">
        <text>Hydrolyzes the peptide bond -P2-(S-farnesyl or geranylgeranyl)C-P1'-P2'-P3'-COOH where P1' and P2' are amino acids with aliphatic sidechains and P3' is any C-terminal residue.</text>
        <dbReference type="EC" id="3.4.26.1"/>
    </reaction>
</comment>
<evidence type="ECO:0000256" key="3">
    <source>
        <dbReference type="ARBA" id="ARBA00022670"/>
    </source>
</evidence>
<dbReference type="InParanoid" id="A0A0C3E239"/>
<dbReference type="EMBL" id="KN822015">
    <property type="protein sequence ID" value="KIM66900.1"/>
    <property type="molecule type" value="Genomic_DNA"/>
</dbReference>
<keyword evidence="6" id="KW-0256">Endoplasmic reticulum</keyword>
<evidence type="ECO:0000256" key="8">
    <source>
        <dbReference type="ARBA" id="ARBA00023136"/>
    </source>
</evidence>
<evidence type="ECO:0000256" key="10">
    <source>
        <dbReference type="ARBA" id="ARBA00049729"/>
    </source>
</evidence>
<keyword evidence="4 11" id="KW-0812">Transmembrane</keyword>
<evidence type="ECO:0000259" key="12">
    <source>
        <dbReference type="Pfam" id="PF02517"/>
    </source>
</evidence>
<dbReference type="PANTHER" id="PTHR13046:SF0">
    <property type="entry name" value="CAAX PRENYL PROTEASE 2"/>
    <property type="match status" value="1"/>
</dbReference>
<dbReference type="EC" id="3.4.26.1" evidence="10"/>
<comment type="similarity">
    <text evidence="2">Belongs to the peptidase U48 family.</text>
</comment>
<dbReference type="AlphaFoldDB" id="A0A0C3E239"/>